<reference evidence="1" key="2">
    <citation type="submission" date="2021-09" db="EMBL/GenBank/DDBJ databases">
        <authorList>
            <person name="Gilroy R."/>
        </authorList>
    </citation>
    <scope>NUCLEOTIDE SEQUENCE</scope>
    <source>
        <strain evidence="1">CHK175-13533</strain>
    </source>
</reference>
<comment type="caution">
    <text evidence="1">The sequence shown here is derived from an EMBL/GenBank/DDBJ whole genome shotgun (WGS) entry which is preliminary data.</text>
</comment>
<accession>A0A9D2VG89</accession>
<organism evidence="1 2">
    <name type="scientific">Paenalcaligenes hominis</name>
    <dbReference type="NCBI Taxonomy" id="643674"/>
    <lineage>
        <taxon>Bacteria</taxon>
        <taxon>Pseudomonadati</taxon>
        <taxon>Pseudomonadota</taxon>
        <taxon>Betaproteobacteria</taxon>
        <taxon>Burkholderiales</taxon>
        <taxon>Alcaligenaceae</taxon>
        <taxon>Paenalcaligenes</taxon>
    </lineage>
</organism>
<protein>
    <submittedName>
        <fullName evidence="1">Uncharacterized protein</fullName>
    </submittedName>
</protein>
<name>A0A9D2VG89_9BURK</name>
<evidence type="ECO:0000313" key="1">
    <source>
        <dbReference type="EMBL" id="HJH24355.1"/>
    </source>
</evidence>
<dbReference type="EMBL" id="DYTQ01000084">
    <property type="protein sequence ID" value="HJH24355.1"/>
    <property type="molecule type" value="Genomic_DNA"/>
</dbReference>
<proteinExistence type="predicted"/>
<sequence length="51" mass="5748">MRSQTQTLNAGKKLPLVGCAFKDTEASQLIRIQNFIMAEERKQIARDRGLA</sequence>
<dbReference type="Proteomes" id="UP000700248">
    <property type="component" value="Unassembled WGS sequence"/>
</dbReference>
<dbReference type="RefSeq" id="WP_276831036.1">
    <property type="nucleotide sequence ID" value="NZ_DYTQ01000084.1"/>
</dbReference>
<evidence type="ECO:0000313" key="2">
    <source>
        <dbReference type="Proteomes" id="UP000700248"/>
    </source>
</evidence>
<dbReference type="AlphaFoldDB" id="A0A9D2VG89"/>
<reference evidence="1" key="1">
    <citation type="journal article" date="2021" name="PeerJ">
        <title>Extensive microbial diversity within the chicken gut microbiome revealed by metagenomics and culture.</title>
        <authorList>
            <person name="Gilroy R."/>
            <person name="Ravi A."/>
            <person name="Getino M."/>
            <person name="Pursley I."/>
            <person name="Horton D.L."/>
            <person name="Alikhan N.F."/>
            <person name="Baker D."/>
            <person name="Gharbi K."/>
            <person name="Hall N."/>
            <person name="Watson M."/>
            <person name="Adriaenssens E.M."/>
            <person name="Foster-Nyarko E."/>
            <person name="Jarju S."/>
            <person name="Secka A."/>
            <person name="Antonio M."/>
            <person name="Oren A."/>
            <person name="Chaudhuri R.R."/>
            <person name="La Ragione R."/>
            <person name="Hildebrand F."/>
            <person name="Pallen M.J."/>
        </authorList>
    </citation>
    <scope>NUCLEOTIDE SEQUENCE</scope>
    <source>
        <strain evidence="1">CHK175-13533</strain>
    </source>
</reference>
<gene>
    <name evidence="1" type="ORF">K8U84_07360</name>
</gene>